<reference evidence="2 3" key="1">
    <citation type="submission" date="2024-09" db="EMBL/GenBank/DDBJ databases">
        <authorList>
            <person name="Sun Q."/>
            <person name="Mori K."/>
        </authorList>
    </citation>
    <scope>NUCLEOTIDE SEQUENCE [LARGE SCALE GENOMIC DNA]</scope>
    <source>
        <strain evidence="2 3">JCM 12822</strain>
    </source>
</reference>
<evidence type="ECO:0000313" key="3">
    <source>
        <dbReference type="Proteomes" id="UP001589740"/>
    </source>
</evidence>
<gene>
    <name evidence="2" type="ORF">ACFFLE_03720</name>
</gene>
<keyword evidence="1" id="KW-1133">Transmembrane helix</keyword>
<evidence type="ECO:0000313" key="2">
    <source>
        <dbReference type="EMBL" id="MFB9860213.1"/>
    </source>
</evidence>
<protein>
    <submittedName>
        <fullName evidence="2">Uncharacterized protein</fullName>
    </submittedName>
</protein>
<dbReference type="RefSeq" id="WP_380569809.1">
    <property type="nucleotide sequence ID" value="NZ_JBHMAH010000009.1"/>
</dbReference>
<dbReference type="Proteomes" id="UP001589740">
    <property type="component" value="Unassembled WGS sequence"/>
</dbReference>
<evidence type="ECO:0000256" key="1">
    <source>
        <dbReference type="SAM" id="Phobius"/>
    </source>
</evidence>
<keyword evidence="1" id="KW-0472">Membrane</keyword>
<comment type="caution">
    <text evidence="2">The sequence shown here is derived from an EMBL/GenBank/DDBJ whole genome shotgun (WGS) entry which is preliminary data.</text>
</comment>
<accession>A0ABV5Z2F2</accession>
<feature type="transmembrane region" description="Helical" evidence="1">
    <location>
        <begin position="12"/>
        <end position="33"/>
    </location>
</feature>
<keyword evidence="1" id="KW-0812">Transmembrane</keyword>
<keyword evidence="3" id="KW-1185">Reference proteome</keyword>
<name>A0ABV5Z2F2_9STAP</name>
<proteinExistence type="predicted"/>
<organism evidence="2 3">
    <name type="scientific">Salinicoccus siamensis</name>
    <dbReference type="NCBI Taxonomy" id="381830"/>
    <lineage>
        <taxon>Bacteria</taxon>
        <taxon>Bacillati</taxon>
        <taxon>Bacillota</taxon>
        <taxon>Bacilli</taxon>
        <taxon>Bacillales</taxon>
        <taxon>Staphylococcaceae</taxon>
        <taxon>Salinicoccus</taxon>
    </lineage>
</organism>
<dbReference type="EMBL" id="JBHMAH010000009">
    <property type="protein sequence ID" value="MFB9860213.1"/>
    <property type="molecule type" value="Genomic_DNA"/>
</dbReference>
<sequence>MEILMEILTELFGAPGIAGAMGAIVIFFINLKFAYISIFQKHKNTF</sequence>